<dbReference type="RefSeq" id="WP_099623972.1">
    <property type="nucleotide sequence ID" value="NZ_CP024201.1"/>
</dbReference>
<sequence>MTEASPRVRERPLSPHLQVWRWHVTMLGSILHRACLMGLYVGALILVGWAVALASGPEAYAVFKSLLGSPLGKLVLFGLTFALFFQLSSVVRHAIWDTGKGFDKKFADTMTIASIVFAAVATVVTWVLAGATGAL</sequence>
<evidence type="ECO:0000256" key="1">
    <source>
        <dbReference type="ARBA" id="ARBA00001971"/>
    </source>
</evidence>
<protein>
    <recommendedName>
        <fullName evidence="5">Succinate dehydrogenase cytochrome b556 subunit</fullName>
    </recommendedName>
</protein>
<gene>
    <name evidence="14" type="primary">sdhC</name>
    <name evidence="14" type="ORF">CSW64_21190</name>
</gene>
<feature type="transmembrane region" description="Helical" evidence="13">
    <location>
        <begin position="107"/>
        <end position="129"/>
    </location>
</feature>
<dbReference type="KEGG" id="cmb:CSW64_21190"/>
<evidence type="ECO:0000256" key="3">
    <source>
        <dbReference type="ARBA" id="ARBA00004370"/>
    </source>
</evidence>
<keyword evidence="11 13" id="KW-0472">Membrane</keyword>
<evidence type="ECO:0000256" key="4">
    <source>
        <dbReference type="ARBA" id="ARBA00007244"/>
    </source>
</evidence>
<comment type="function">
    <text evidence="2">Membrane-anchoring subunit of succinate dehydrogenase (SDH).</text>
</comment>
<dbReference type="CDD" id="cd03499">
    <property type="entry name" value="SQR_TypeC_SdhC"/>
    <property type="match status" value="1"/>
</dbReference>
<dbReference type="Pfam" id="PF01127">
    <property type="entry name" value="Sdh_cyt"/>
    <property type="match status" value="1"/>
</dbReference>
<dbReference type="AlphaFoldDB" id="A0A2D2B3C8"/>
<dbReference type="InterPro" id="IPR000701">
    <property type="entry name" value="SuccDH_FuR_B_TM-su"/>
</dbReference>
<comment type="subunit">
    <text evidence="12">Part of an enzyme complex containing four subunits: a flavoprotein, an iron-sulfur protein, plus two membrane-anchoring proteins, SdhC and SdhD. The complex can form homotrimers.</text>
</comment>
<evidence type="ECO:0000313" key="15">
    <source>
        <dbReference type="Proteomes" id="UP000228945"/>
    </source>
</evidence>
<comment type="subcellular location">
    <subcellularLocation>
        <location evidence="3">Membrane</location>
    </subcellularLocation>
</comment>
<dbReference type="Gene3D" id="1.20.1300.10">
    <property type="entry name" value="Fumarate reductase/succinate dehydrogenase, transmembrane subunit"/>
    <property type="match status" value="1"/>
</dbReference>
<dbReference type="PANTHER" id="PTHR10978:SF5">
    <property type="entry name" value="SUCCINATE DEHYDROGENASE CYTOCHROME B560 SUBUNIT, MITOCHONDRIAL"/>
    <property type="match status" value="1"/>
</dbReference>
<evidence type="ECO:0000256" key="6">
    <source>
        <dbReference type="ARBA" id="ARBA00022617"/>
    </source>
</evidence>
<evidence type="ECO:0000256" key="5">
    <source>
        <dbReference type="ARBA" id="ARBA00020076"/>
    </source>
</evidence>
<evidence type="ECO:0000256" key="10">
    <source>
        <dbReference type="ARBA" id="ARBA00023004"/>
    </source>
</evidence>
<evidence type="ECO:0000313" key="14">
    <source>
        <dbReference type="EMBL" id="ATQ44724.1"/>
    </source>
</evidence>
<evidence type="ECO:0000256" key="8">
    <source>
        <dbReference type="ARBA" id="ARBA00022723"/>
    </source>
</evidence>
<dbReference type="PIRSF" id="PIRSF000178">
    <property type="entry name" value="SDH_cyt_b560"/>
    <property type="match status" value="1"/>
</dbReference>
<dbReference type="GO" id="GO:0046872">
    <property type="term" value="F:metal ion binding"/>
    <property type="evidence" value="ECO:0007669"/>
    <property type="project" value="UniProtKB-KW"/>
</dbReference>
<keyword evidence="6" id="KW-0349">Heme</keyword>
<comment type="similarity">
    <text evidence="4">Belongs to the cytochrome b560 family.</text>
</comment>
<dbReference type="PANTHER" id="PTHR10978">
    <property type="entry name" value="SUCCINATE DEHYDROGENASE CYTOCHROME B560 SUBUNIT"/>
    <property type="match status" value="1"/>
</dbReference>
<dbReference type="GO" id="GO:0006099">
    <property type="term" value="P:tricarboxylic acid cycle"/>
    <property type="evidence" value="ECO:0007669"/>
    <property type="project" value="InterPro"/>
</dbReference>
<dbReference type="NCBIfam" id="TIGR02970">
    <property type="entry name" value="succ_dehyd_cytB"/>
    <property type="match status" value="1"/>
</dbReference>
<keyword evidence="9 13" id="KW-1133">Transmembrane helix</keyword>
<evidence type="ECO:0000256" key="12">
    <source>
        <dbReference type="ARBA" id="ARBA00025912"/>
    </source>
</evidence>
<evidence type="ECO:0000256" key="13">
    <source>
        <dbReference type="SAM" id="Phobius"/>
    </source>
</evidence>
<proteinExistence type="inferred from homology"/>
<keyword evidence="10" id="KW-0408">Iron</keyword>
<dbReference type="Proteomes" id="UP000228945">
    <property type="component" value="Chromosome"/>
</dbReference>
<dbReference type="InterPro" id="IPR014314">
    <property type="entry name" value="Succ_DH_cytb556"/>
</dbReference>
<dbReference type="InterPro" id="IPR034804">
    <property type="entry name" value="SQR/QFR_C/D"/>
</dbReference>
<keyword evidence="15" id="KW-1185">Reference proteome</keyword>
<evidence type="ECO:0000256" key="7">
    <source>
        <dbReference type="ARBA" id="ARBA00022692"/>
    </source>
</evidence>
<feature type="transmembrane region" description="Helical" evidence="13">
    <location>
        <begin position="74"/>
        <end position="95"/>
    </location>
</feature>
<dbReference type="OrthoDB" id="9799441at2"/>
<accession>A0A2D2B3C8</accession>
<reference evidence="14 15" key="1">
    <citation type="submission" date="2017-10" db="EMBL/GenBank/DDBJ databases">
        <title>Genome sequence of Caulobacter mirabilis FWC38.</title>
        <authorList>
            <person name="Fiebig A."/>
            <person name="Crosson S."/>
        </authorList>
    </citation>
    <scope>NUCLEOTIDE SEQUENCE [LARGE SCALE GENOMIC DNA]</scope>
    <source>
        <strain evidence="14 15">FWC 38</strain>
    </source>
</reference>
<keyword evidence="8" id="KW-0479">Metal-binding</keyword>
<evidence type="ECO:0000256" key="2">
    <source>
        <dbReference type="ARBA" id="ARBA00004050"/>
    </source>
</evidence>
<name>A0A2D2B3C8_9CAUL</name>
<dbReference type="EMBL" id="CP024201">
    <property type="protein sequence ID" value="ATQ44724.1"/>
    <property type="molecule type" value="Genomic_DNA"/>
</dbReference>
<organism evidence="14 15">
    <name type="scientific">Caulobacter mirabilis</name>
    <dbReference type="NCBI Taxonomy" id="69666"/>
    <lineage>
        <taxon>Bacteria</taxon>
        <taxon>Pseudomonadati</taxon>
        <taxon>Pseudomonadota</taxon>
        <taxon>Alphaproteobacteria</taxon>
        <taxon>Caulobacterales</taxon>
        <taxon>Caulobacteraceae</taxon>
        <taxon>Caulobacter</taxon>
    </lineage>
</organism>
<dbReference type="GO" id="GO:0009055">
    <property type="term" value="F:electron transfer activity"/>
    <property type="evidence" value="ECO:0007669"/>
    <property type="project" value="InterPro"/>
</dbReference>
<evidence type="ECO:0000256" key="11">
    <source>
        <dbReference type="ARBA" id="ARBA00023136"/>
    </source>
</evidence>
<evidence type="ECO:0000256" key="9">
    <source>
        <dbReference type="ARBA" id="ARBA00022989"/>
    </source>
</evidence>
<feature type="transmembrane region" description="Helical" evidence="13">
    <location>
        <begin position="30"/>
        <end position="54"/>
    </location>
</feature>
<dbReference type="SUPFAM" id="SSF81343">
    <property type="entry name" value="Fumarate reductase respiratory complex transmembrane subunits"/>
    <property type="match status" value="1"/>
</dbReference>
<dbReference type="GO" id="GO:0016020">
    <property type="term" value="C:membrane"/>
    <property type="evidence" value="ECO:0007669"/>
    <property type="project" value="UniProtKB-SubCell"/>
</dbReference>
<comment type="cofactor">
    <cofactor evidence="1">
        <name>heme</name>
        <dbReference type="ChEBI" id="CHEBI:30413"/>
    </cofactor>
</comment>
<keyword evidence="7 13" id="KW-0812">Transmembrane</keyword>